<evidence type="ECO:0000313" key="2">
    <source>
        <dbReference type="EMBL" id="KXO96269.1"/>
    </source>
</evidence>
<evidence type="ECO:0000313" key="3">
    <source>
        <dbReference type="Proteomes" id="UP000070409"/>
    </source>
</evidence>
<organism evidence="2 3">
    <name type="scientific">Tsukamurella pseudospumae</name>
    <dbReference type="NCBI Taxonomy" id="239498"/>
    <lineage>
        <taxon>Bacteria</taxon>
        <taxon>Bacillati</taxon>
        <taxon>Actinomycetota</taxon>
        <taxon>Actinomycetes</taxon>
        <taxon>Mycobacteriales</taxon>
        <taxon>Tsukamurellaceae</taxon>
        <taxon>Tsukamurella</taxon>
    </lineage>
</organism>
<accession>A0A137ZDM6</accession>
<feature type="transmembrane region" description="Helical" evidence="1">
    <location>
        <begin position="249"/>
        <end position="276"/>
    </location>
</feature>
<proteinExistence type="predicted"/>
<keyword evidence="1" id="KW-0472">Membrane</keyword>
<name>A0A137ZDM6_9ACTN</name>
<dbReference type="RefSeq" id="WP_068745950.1">
    <property type="nucleotide sequence ID" value="NZ_LSRE01000018.1"/>
</dbReference>
<gene>
    <name evidence="2" type="ORF">AXK61_22380</name>
</gene>
<feature type="transmembrane region" description="Helical" evidence="1">
    <location>
        <begin position="211"/>
        <end position="237"/>
    </location>
</feature>
<dbReference type="EMBL" id="LSRE01000018">
    <property type="protein sequence ID" value="KXO96269.1"/>
    <property type="molecule type" value="Genomic_DNA"/>
</dbReference>
<feature type="transmembrane region" description="Helical" evidence="1">
    <location>
        <begin position="282"/>
        <end position="307"/>
    </location>
</feature>
<keyword evidence="1" id="KW-0812">Transmembrane</keyword>
<dbReference type="Proteomes" id="UP000070409">
    <property type="component" value="Unassembled WGS sequence"/>
</dbReference>
<reference evidence="2 3" key="1">
    <citation type="submission" date="2016-02" db="EMBL/GenBank/DDBJ databases">
        <authorList>
            <person name="Teng J.L."/>
            <person name="Tang Y."/>
            <person name="Huang Y."/>
            <person name="Guo F."/>
            <person name="Wei W."/>
            <person name="Chen J.H."/>
            <person name="Wong S.Y."/>
            <person name="Lau S.K."/>
            <person name="Woo P.C."/>
        </authorList>
    </citation>
    <scope>NUCLEOTIDE SEQUENCE [LARGE SCALE GENOMIC DNA]</scope>
    <source>
        <strain evidence="2 3">JCM 13375</strain>
    </source>
</reference>
<sequence length="311" mass="32708">MDLPVELQDAAARLGYAASEGTDGFVALRRADDRVPAVSIGRLADAYGNRDAYLLRTPGEPDLRVIGDRTLTRCVITELGPGFREAAGLGKVRPRQPLHWFHEPAGHHVEEGEGRAALIGPDGAVVLEVRGPGRRVPFEIRRRLTYLTCDPAELVDSFLARKGGTYHMLDEPPKGANPVLLIGGPVAAIAVAAALAWGATRLFGLGGGFDAVVTVLLFAMTVPLIAVAGFFGVFAVMLSDGYPTSRVSYAGIALAVFGPITLVIAIEVGAMILAARADGPTFYYPLISAALSAIGMVVPLAIGAMLVEAFH</sequence>
<keyword evidence="3" id="KW-1185">Reference proteome</keyword>
<protein>
    <submittedName>
        <fullName evidence="2">Uncharacterized protein</fullName>
    </submittedName>
</protein>
<comment type="caution">
    <text evidence="2">The sequence shown here is derived from an EMBL/GenBank/DDBJ whole genome shotgun (WGS) entry which is preliminary data.</text>
</comment>
<evidence type="ECO:0000256" key="1">
    <source>
        <dbReference type="SAM" id="Phobius"/>
    </source>
</evidence>
<feature type="transmembrane region" description="Helical" evidence="1">
    <location>
        <begin position="178"/>
        <end position="199"/>
    </location>
</feature>
<keyword evidence="1" id="KW-1133">Transmembrane helix</keyword>